<sequence length="191" mass="22023">MARAFNARVRHREFKPGDLVLRKVLHITPDSRGKFAYKSECTGPRRCPPERAYVCLVRQVVVPIRVKDPKMSTRQFRQTNPWAHNQRQGADFVSIFNCFWDFASKTSCPSSPFFELRVQDFVSIFTAFRTSCPGPRVHLYCILDFASASLLHFGLRVHIHCIPDFVFESTAFRTSCPHLLLPDFMSAFTAF</sequence>
<protein>
    <submittedName>
        <fullName evidence="1">Uncharacterized protein</fullName>
    </submittedName>
</protein>
<dbReference type="Proteomes" id="UP000233551">
    <property type="component" value="Unassembled WGS sequence"/>
</dbReference>
<reference evidence="1 2" key="1">
    <citation type="submission" date="2017-11" db="EMBL/GenBank/DDBJ databases">
        <title>De-novo sequencing of pomegranate (Punica granatum L.) genome.</title>
        <authorList>
            <person name="Akparov Z."/>
            <person name="Amiraslanov A."/>
            <person name="Hajiyeva S."/>
            <person name="Abbasov M."/>
            <person name="Kaur K."/>
            <person name="Hamwieh A."/>
            <person name="Solovyev V."/>
            <person name="Salamov A."/>
            <person name="Braich B."/>
            <person name="Kosarev P."/>
            <person name="Mahmoud A."/>
            <person name="Hajiyev E."/>
            <person name="Babayeva S."/>
            <person name="Izzatullayeva V."/>
            <person name="Mammadov A."/>
            <person name="Mammadov A."/>
            <person name="Sharifova S."/>
            <person name="Ojaghi J."/>
            <person name="Eynullazada K."/>
            <person name="Bayramov B."/>
            <person name="Abdulazimova A."/>
            <person name="Shahmuradov I."/>
        </authorList>
    </citation>
    <scope>NUCLEOTIDE SEQUENCE [LARGE SCALE GENOMIC DNA]</scope>
    <source>
        <strain evidence="2">cv. AG2017</strain>
        <tissue evidence="1">Leaf</tissue>
    </source>
</reference>
<proteinExistence type="predicted"/>
<evidence type="ECO:0000313" key="2">
    <source>
        <dbReference type="Proteomes" id="UP000233551"/>
    </source>
</evidence>
<name>A0A2I0K695_PUNGR</name>
<dbReference type="AlphaFoldDB" id="A0A2I0K695"/>
<comment type="caution">
    <text evidence="1">The sequence shown here is derived from an EMBL/GenBank/DDBJ whole genome shotgun (WGS) entry which is preliminary data.</text>
</comment>
<dbReference type="EMBL" id="PGOL01000855">
    <property type="protein sequence ID" value="PKI64047.1"/>
    <property type="molecule type" value="Genomic_DNA"/>
</dbReference>
<gene>
    <name evidence="1" type="ORF">CRG98_015579</name>
</gene>
<evidence type="ECO:0000313" key="1">
    <source>
        <dbReference type="EMBL" id="PKI64047.1"/>
    </source>
</evidence>
<keyword evidence="2" id="KW-1185">Reference proteome</keyword>
<organism evidence="1 2">
    <name type="scientific">Punica granatum</name>
    <name type="common">Pomegranate</name>
    <dbReference type="NCBI Taxonomy" id="22663"/>
    <lineage>
        <taxon>Eukaryota</taxon>
        <taxon>Viridiplantae</taxon>
        <taxon>Streptophyta</taxon>
        <taxon>Embryophyta</taxon>
        <taxon>Tracheophyta</taxon>
        <taxon>Spermatophyta</taxon>
        <taxon>Magnoliopsida</taxon>
        <taxon>eudicotyledons</taxon>
        <taxon>Gunneridae</taxon>
        <taxon>Pentapetalae</taxon>
        <taxon>rosids</taxon>
        <taxon>malvids</taxon>
        <taxon>Myrtales</taxon>
        <taxon>Lythraceae</taxon>
        <taxon>Punica</taxon>
    </lineage>
</organism>
<accession>A0A2I0K695</accession>